<organism evidence="1 2">
    <name type="scientific">Ostreobium quekettii</name>
    <dbReference type="NCBI Taxonomy" id="121088"/>
    <lineage>
        <taxon>Eukaryota</taxon>
        <taxon>Viridiplantae</taxon>
        <taxon>Chlorophyta</taxon>
        <taxon>core chlorophytes</taxon>
        <taxon>Ulvophyceae</taxon>
        <taxon>TCBD clade</taxon>
        <taxon>Bryopsidales</taxon>
        <taxon>Ostreobineae</taxon>
        <taxon>Ostreobiaceae</taxon>
        <taxon>Ostreobium</taxon>
    </lineage>
</organism>
<protein>
    <recommendedName>
        <fullName evidence="3">GIY-YIG nuclease family protein</fullName>
    </recommendedName>
</protein>
<evidence type="ECO:0008006" key="3">
    <source>
        <dbReference type="Google" id="ProtNLM"/>
    </source>
</evidence>
<evidence type="ECO:0000313" key="2">
    <source>
        <dbReference type="Proteomes" id="UP000708148"/>
    </source>
</evidence>
<keyword evidence="2" id="KW-1185">Reference proteome</keyword>
<dbReference type="AlphaFoldDB" id="A0A8S1IMK5"/>
<gene>
    <name evidence="1" type="ORF">OSTQU699_LOCUS1655</name>
</gene>
<comment type="caution">
    <text evidence="1">The sequence shown here is derived from an EMBL/GenBank/DDBJ whole genome shotgun (WGS) entry which is preliminary data.</text>
</comment>
<name>A0A8S1IMK5_9CHLO</name>
<sequence>MLCSELRMNSHQSVFSSQRGSDAKLVSSTATSCGGVRTGRGLGAAHYRECRVPSRDGPAQHSVVCAAHKLMEIETNTILDDMGYIRPEVEGKAQAFVFAIYDENQKLQYIGFSKDLQSSLRTLFSRRPEKAYYYKYVSLPEVDQKEMVATRGAWFEEVGGPPPGNKLAMERAAWQQPVDAGAISDRGKLQAAEEKSKDLLEAIRKRGCREQFMPNASLLVEGQVDFVPAEALSPEELEKQKKEMERIMQASKKCKTVVDGQESDFTLFFKSKFPTNGGYMIDVSVNHDNVETRHRIIIGKDYYEPYKVDPESVVELVFSFLLANKVPRHTEGMLLSSQFPINYFSISELEQWFDEFKGVFSSIGDLKGSEFWRFNRLFDYGGVNDNLESLNMALAIEDSSDSA</sequence>
<proteinExistence type="predicted"/>
<evidence type="ECO:0000313" key="1">
    <source>
        <dbReference type="EMBL" id="CAD7696294.1"/>
    </source>
</evidence>
<dbReference type="Proteomes" id="UP000708148">
    <property type="component" value="Unassembled WGS sequence"/>
</dbReference>
<dbReference type="OrthoDB" id="5982at2759"/>
<reference evidence="1" key="1">
    <citation type="submission" date="2020-12" db="EMBL/GenBank/DDBJ databases">
        <authorList>
            <person name="Iha C."/>
        </authorList>
    </citation>
    <scope>NUCLEOTIDE SEQUENCE</scope>
</reference>
<dbReference type="CDD" id="cd10450">
    <property type="entry name" value="GIY-YIG_AtGrxS16_like"/>
    <property type="match status" value="1"/>
</dbReference>
<dbReference type="EMBL" id="CAJHUC010000455">
    <property type="protein sequence ID" value="CAD7696294.1"/>
    <property type="molecule type" value="Genomic_DNA"/>
</dbReference>
<accession>A0A8S1IMK5</accession>
<dbReference type="InterPro" id="IPR049578">
    <property type="entry name" value="CAXIP1-like_GIY-YIG_dom"/>
</dbReference>